<feature type="chain" id="PRO_5042059044" evidence="1">
    <location>
        <begin position="18"/>
        <end position="193"/>
    </location>
</feature>
<organism evidence="2 3">
    <name type="scientific">Mycena albidolilacea</name>
    <dbReference type="NCBI Taxonomy" id="1033008"/>
    <lineage>
        <taxon>Eukaryota</taxon>
        <taxon>Fungi</taxon>
        <taxon>Dikarya</taxon>
        <taxon>Basidiomycota</taxon>
        <taxon>Agaricomycotina</taxon>
        <taxon>Agaricomycetes</taxon>
        <taxon>Agaricomycetidae</taxon>
        <taxon>Agaricales</taxon>
        <taxon>Marasmiineae</taxon>
        <taxon>Mycenaceae</taxon>
        <taxon>Mycena</taxon>
    </lineage>
</organism>
<protein>
    <submittedName>
        <fullName evidence="2">Uncharacterized protein</fullName>
    </submittedName>
</protein>
<name>A0AAD7EKW1_9AGAR</name>
<sequence length="193" mass="20748">MLVALLYTLALFSSALSITLNNTIYLITNAEKPSLGRLGLSPRGMERAQNCIPSVFENLNIGLIITCTPNITTNACVPANTTAAPLAAKLGLVPDTSCGTGDDADIDCVDDLLREYEAREYDAKSNQSVLIIWDSSDIDDLLDNLNLELPEGEDEDNLAIFADIILIKNRKQPLVEISMNCTAIGDGQAPGSF</sequence>
<accession>A0AAD7EKW1</accession>
<evidence type="ECO:0000313" key="3">
    <source>
        <dbReference type="Proteomes" id="UP001218218"/>
    </source>
</evidence>
<evidence type="ECO:0000256" key="1">
    <source>
        <dbReference type="SAM" id="SignalP"/>
    </source>
</evidence>
<keyword evidence="3" id="KW-1185">Reference proteome</keyword>
<dbReference type="AlphaFoldDB" id="A0AAD7EKW1"/>
<dbReference type="EMBL" id="JARIHO010000031">
    <property type="protein sequence ID" value="KAJ7336127.1"/>
    <property type="molecule type" value="Genomic_DNA"/>
</dbReference>
<feature type="signal peptide" evidence="1">
    <location>
        <begin position="1"/>
        <end position="17"/>
    </location>
</feature>
<proteinExistence type="predicted"/>
<reference evidence="2" key="1">
    <citation type="submission" date="2023-03" db="EMBL/GenBank/DDBJ databases">
        <title>Massive genome expansion in bonnet fungi (Mycena s.s.) driven by repeated elements and novel gene families across ecological guilds.</title>
        <authorList>
            <consortium name="Lawrence Berkeley National Laboratory"/>
            <person name="Harder C.B."/>
            <person name="Miyauchi S."/>
            <person name="Viragh M."/>
            <person name="Kuo A."/>
            <person name="Thoen E."/>
            <person name="Andreopoulos B."/>
            <person name="Lu D."/>
            <person name="Skrede I."/>
            <person name="Drula E."/>
            <person name="Henrissat B."/>
            <person name="Morin E."/>
            <person name="Kohler A."/>
            <person name="Barry K."/>
            <person name="LaButti K."/>
            <person name="Morin E."/>
            <person name="Salamov A."/>
            <person name="Lipzen A."/>
            <person name="Mereny Z."/>
            <person name="Hegedus B."/>
            <person name="Baldrian P."/>
            <person name="Stursova M."/>
            <person name="Weitz H."/>
            <person name="Taylor A."/>
            <person name="Grigoriev I.V."/>
            <person name="Nagy L.G."/>
            <person name="Martin F."/>
            <person name="Kauserud H."/>
        </authorList>
    </citation>
    <scope>NUCLEOTIDE SEQUENCE</scope>
    <source>
        <strain evidence="2">CBHHK002</strain>
    </source>
</reference>
<gene>
    <name evidence="2" type="ORF">DFH08DRAFT_283193</name>
</gene>
<evidence type="ECO:0000313" key="2">
    <source>
        <dbReference type="EMBL" id="KAJ7336127.1"/>
    </source>
</evidence>
<keyword evidence="1" id="KW-0732">Signal</keyword>
<comment type="caution">
    <text evidence="2">The sequence shown here is derived from an EMBL/GenBank/DDBJ whole genome shotgun (WGS) entry which is preliminary data.</text>
</comment>
<dbReference type="Proteomes" id="UP001218218">
    <property type="component" value="Unassembled WGS sequence"/>
</dbReference>